<dbReference type="PATRIC" id="fig|796943.3.peg.1277"/>
<dbReference type="Pfam" id="PF00814">
    <property type="entry name" value="TsaD"/>
    <property type="match status" value="1"/>
</dbReference>
<dbReference type="InterPro" id="IPR000905">
    <property type="entry name" value="Gcp-like_dom"/>
</dbReference>
<reference evidence="2" key="1">
    <citation type="submission" date="2011-08" db="EMBL/GenBank/DDBJ databases">
        <authorList>
            <consortium name="The Broad Institute Genome Sequencing Platform"/>
            <person name="Earl A."/>
            <person name="Ward D."/>
            <person name="Feldgarden M."/>
            <person name="Gevers D."/>
            <person name="Sizova M."/>
            <person name="Hazen A."/>
            <person name="Epstein S."/>
            <person name="Young S.K."/>
            <person name="Zeng Q."/>
            <person name="Gargeya S."/>
            <person name="Fitzgerald M."/>
            <person name="Haas B."/>
            <person name="Abouelleil A."/>
            <person name="Alvarado L."/>
            <person name="Arachchi H.M."/>
            <person name="Berlin A."/>
            <person name="Brown A."/>
            <person name="Chapman S.B."/>
            <person name="Chen Z."/>
            <person name="Dunbar C."/>
            <person name="Freedman E."/>
            <person name="Gearin G."/>
            <person name="Gellesch M."/>
            <person name="Goldberg J."/>
            <person name="Griggs A."/>
            <person name="Gujja S."/>
            <person name="Heiman D."/>
            <person name="Howarth C."/>
            <person name="Larson L."/>
            <person name="Lui A."/>
            <person name="MacDonald P.J.P."/>
            <person name="Montmayeur A."/>
            <person name="Murphy C."/>
            <person name="Neiman D."/>
            <person name="Pearson M."/>
            <person name="Priest M."/>
            <person name="Roberts A."/>
            <person name="Saif S."/>
            <person name="Shea T."/>
            <person name="Shenoy N."/>
            <person name="Sisk P."/>
            <person name="Stolte C."/>
            <person name="Sykes S."/>
            <person name="Wortman J."/>
            <person name="Nusbaum C."/>
            <person name="Birren B."/>
        </authorList>
    </citation>
    <scope>NUCLEOTIDE SEQUENCE</scope>
    <source>
        <strain evidence="2">ACB1</strain>
    </source>
</reference>
<dbReference type="GO" id="GO:0002949">
    <property type="term" value="P:tRNA threonylcarbamoyladenosine modification"/>
    <property type="evidence" value="ECO:0007669"/>
    <property type="project" value="InterPro"/>
</dbReference>
<name>G9WND4_9FIRM</name>
<dbReference type="PANTHER" id="PTHR11735">
    <property type="entry name" value="TRNA N6-ADENOSINE THREONYLCARBAMOYLTRANSFERASE"/>
    <property type="match status" value="1"/>
</dbReference>
<accession>G9WND4</accession>
<dbReference type="Proteomes" id="UP000018461">
    <property type="component" value="Unassembled WGS sequence"/>
</dbReference>
<dbReference type="GO" id="GO:0005829">
    <property type="term" value="C:cytosol"/>
    <property type="evidence" value="ECO:0007669"/>
    <property type="project" value="TreeGrafter"/>
</dbReference>
<proteinExistence type="predicted"/>
<evidence type="ECO:0000259" key="1">
    <source>
        <dbReference type="Pfam" id="PF00814"/>
    </source>
</evidence>
<dbReference type="AlphaFoldDB" id="G9WND4"/>
<feature type="domain" description="Gcp-like" evidence="1">
    <location>
        <begin position="33"/>
        <end position="153"/>
    </location>
</feature>
<evidence type="ECO:0000313" key="2">
    <source>
        <dbReference type="EMBL" id="EHL11300.1"/>
    </source>
</evidence>
<gene>
    <name evidence="2" type="ORF">HMPREF9625_00867</name>
</gene>
<organism evidence="2 3">
    <name type="scientific">Oribacterium parvum ACB1</name>
    <dbReference type="NCBI Taxonomy" id="796943"/>
    <lineage>
        <taxon>Bacteria</taxon>
        <taxon>Bacillati</taxon>
        <taxon>Bacillota</taxon>
        <taxon>Clostridia</taxon>
        <taxon>Lachnospirales</taxon>
        <taxon>Lachnospiraceae</taxon>
        <taxon>Oribacterium</taxon>
    </lineage>
</organism>
<comment type="caution">
    <text evidence="2">The sequence shown here is derived from an EMBL/GenBank/DDBJ whole genome shotgun (WGS) entry which is preliminary data.</text>
</comment>
<dbReference type="PANTHER" id="PTHR11735:SF11">
    <property type="entry name" value="TRNA THREONYLCARBAMOYLADENOSINE BIOSYNTHESIS PROTEIN TSAB"/>
    <property type="match status" value="1"/>
</dbReference>
<dbReference type="Gene3D" id="3.30.420.40">
    <property type="match status" value="2"/>
</dbReference>
<reference evidence="2" key="2">
    <citation type="submission" date="2013-03" db="EMBL/GenBank/DDBJ databases">
        <title>The Genome Sequence of Oribacterium sp. ACB1.</title>
        <authorList>
            <consortium name="The Broad Institute Genomics Platform"/>
            <consortium name="The Broad Institute Genome Sequencing Center for Infectious Disease"/>
            <person name="Earl A."/>
            <person name="Ward D."/>
            <person name="Feldgarden M."/>
            <person name="Gevers D."/>
            <person name="Sizova M."/>
            <person name="Hazen A."/>
            <person name="Epstein S."/>
            <person name="Walker B."/>
            <person name="Young S."/>
            <person name="Zeng Q."/>
            <person name="Gargeya S."/>
            <person name="Fitzgerald M."/>
            <person name="Haas B."/>
            <person name="Abouelleil A."/>
            <person name="Allen A.W."/>
            <person name="Alvarado L."/>
            <person name="Arachchi H.M."/>
            <person name="Berlin A.M."/>
            <person name="Chapman S.B."/>
            <person name="Gainer-Dewar J."/>
            <person name="Goldberg J."/>
            <person name="Griggs A."/>
            <person name="Gujja S."/>
            <person name="Hansen M."/>
            <person name="Howarth C."/>
            <person name="Imamovic A."/>
            <person name="Ireland A."/>
            <person name="Larimer J."/>
            <person name="McCowan C."/>
            <person name="Murphy C."/>
            <person name="Pearson M."/>
            <person name="Poon T.W."/>
            <person name="Priest M."/>
            <person name="Roberts A."/>
            <person name="Saif S."/>
            <person name="Shea T."/>
            <person name="Sisk P."/>
            <person name="Sykes S."/>
            <person name="Wortman J."/>
            <person name="Nusbaum C."/>
            <person name="Birren B."/>
        </authorList>
    </citation>
    <scope>NUCLEOTIDE SEQUENCE [LARGE SCALE GENOMIC DNA]</scope>
    <source>
        <strain evidence="2">ACB1</strain>
    </source>
</reference>
<dbReference type="InterPro" id="IPR043129">
    <property type="entry name" value="ATPase_NBD"/>
</dbReference>
<dbReference type="RefSeq" id="WP_009534725.1">
    <property type="nucleotide sequence ID" value="NZ_KE148312.1"/>
</dbReference>
<dbReference type="HOGENOM" id="CLU_064886_0_0_9"/>
<dbReference type="CDD" id="cd24032">
    <property type="entry name" value="ASKHA_NBD_TsaB"/>
    <property type="match status" value="1"/>
</dbReference>
<dbReference type="InterPro" id="IPR022496">
    <property type="entry name" value="T6A_TsaB"/>
</dbReference>
<protein>
    <submittedName>
        <fullName evidence="2">Universal bacterial protein YeaZ</fullName>
    </submittedName>
</protein>
<sequence>MISLGIDASGQVAAVAIVRDSELLAEFHLKLGQTHSETLLPACVSLLKQCGLSMEEIDLIGISKGPGSFTGLRIAAATGKGLALSRQIPVLGISTLEMIKENLSFMPEPIHVLLDARRGQVYTASYQGRQCINKERACSLEELLDYASNLPGKQIFMGDGAVRFKEDILRTIGAENVIFPNAGSILQRASSLAFLTEEKWLSGEREAFRLEYLRKPQAERQKEAGELRDFQVIEEKDTEAIGKTEDRLSAKNYPI</sequence>
<dbReference type="STRING" id="796943.HMPREF9625_00867"/>
<dbReference type="NCBIfam" id="TIGR03725">
    <property type="entry name" value="T6A_YeaZ"/>
    <property type="match status" value="1"/>
</dbReference>
<keyword evidence="3" id="KW-1185">Reference proteome</keyword>
<dbReference type="EMBL" id="AFZC02000003">
    <property type="protein sequence ID" value="EHL11300.1"/>
    <property type="molecule type" value="Genomic_DNA"/>
</dbReference>
<evidence type="ECO:0000313" key="3">
    <source>
        <dbReference type="Proteomes" id="UP000018461"/>
    </source>
</evidence>
<dbReference type="SUPFAM" id="SSF53067">
    <property type="entry name" value="Actin-like ATPase domain"/>
    <property type="match status" value="2"/>
</dbReference>